<dbReference type="AlphaFoldDB" id="A0A9D2LA07"/>
<dbReference type="InterPro" id="IPR020843">
    <property type="entry name" value="ER"/>
</dbReference>
<dbReference type="GO" id="GO:0046872">
    <property type="term" value="F:metal ion binding"/>
    <property type="evidence" value="ECO:0007669"/>
    <property type="project" value="UniProtKB-KW"/>
</dbReference>
<dbReference type="Proteomes" id="UP000886804">
    <property type="component" value="Unassembled WGS sequence"/>
</dbReference>
<gene>
    <name evidence="5" type="ORF">H9716_12920</name>
</gene>
<dbReference type="SUPFAM" id="SSF50129">
    <property type="entry name" value="GroES-like"/>
    <property type="match status" value="1"/>
</dbReference>
<dbReference type="SMART" id="SM00829">
    <property type="entry name" value="PKS_ER"/>
    <property type="match status" value="1"/>
</dbReference>
<dbReference type="SUPFAM" id="SSF51735">
    <property type="entry name" value="NAD(P)-binding Rossmann-fold domains"/>
    <property type="match status" value="1"/>
</dbReference>
<dbReference type="InterPro" id="IPR036291">
    <property type="entry name" value="NAD(P)-bd_dom_sf"/>
</dbReference>
<sequence length="346" mass="37348">MKAVKLTKPWNIACIETEKPVPKEGEALIRIVTAGICGSDIGAFRGTNGLVTYPRIIGHELAGVVESIPENNKNGIKPGDRVVVDPYIYCGHCYPCSIGRTNCCTDLKVLGVHVDGGMAEYFTHPADLLVKIPEKMTWEEAAMAEPLTISLHGIHRGGFKAGEYCAIIGAGPIGLAAGMVAQAYGGHAILLDLVQERLDFAKSLGIEHVINSGKEDAAERIAEITGGQMAQQVMECSGANSAIRSTLDYVSNAGRITLTGWPKKETSIPTDMITKKEIDIRGARTSAGEFEEALDLIYTKKVDMNQILTKVVTIEEAPDTIVDIEKNPGEYMKVVVRIADDVNPER</sequence>
<dbReference type="InterPro" id="IPR013154">
    <property type="entry name" value="ADH-like_N"/>
</dbReference>
<feature type="domain" description="Enoyl reductase (ER)" evidence="4">
    <location>
        <begin position="11"/>
        <end position="336"/>
    </location>
</feature>
<evidence type="ECO:0000256" key="2">
    <source>
        <dbReference type="ARBA" id="ARBA00022833"/>
    </source>
</evidence>
<protein>
    <submittedName>
        <fullName evidence="5">Zinc-binding alcohol dehydrogenase family protein</fullName>
    </submittedName>
</protein>
<keyword evidence="1" id="KW-0479">Metal-binding</keyword>
<reference evidence="5" key="1">
    <citation type="journal article" date="2021" name="PeerJ">
        <title>Extensive microbial diversity within the chicken gut microbiome revealed by metagenomics and culture.</title>
        <authorList>
            <person name="Gilroy R."/>
            <person name="Ravi A."/>
            <person name="Getino M."/>
            <person name="Pursley I."/>
            <person name="Horton D.L."/>
            <person name="Alikhan N.F."/>
            <person name="Baker D."/>
            <person name="Gharbi K."/>
            <person name="Hall N."/>
            <person name="Watson M."/>
            <person name="Adriaenssens E.M."/>
            <person name="Foster-Nyarko E."/>
            <person name="Jarju S."/>
            <person name="Secka A."/>
            <person name="Antonio M."/>
            <person name="Oren A."/>
            <person name="Chaudhuri R.R."/>
            <person name="La Ragione R."/>
            <person name="Hildebrand F."/>
            <person name="Pallen M.J."/>
        </authorList>
    </citation>
    <scope>NUCLEOTIDE SEQUENCE</scope>
    <source>
        <strain evidence="5">CHK188-4685</strain>
    </source>
</reference>
<organism evidence="5 6">
    <name type="scientific">Candidatus Enterocloster faecavium</name>
    <dbReference type="NCBI Taxonomy" id="2838560"/>
    <lineage>
        <taxon>Bacteria</taxon>
        <taxon>Bacillati</taxon>
        <taxon>Bacillota</taxon>
        <taxon>Clostridia</taxon>
        <taxon>Lachnospirales</taxon>
        <taxon>Lachnospiraceae</taxon>
        <taxon>Enterocloster</taxon>
    </lineage>
</organism>
<dbReference type="GO" id="GO:0016491">
    <property type="term" value="F:oxidoreductase activity"/>
    <property type="evidence" value="ECO:0007669"/>
    <property type="project" value="UniProtKB-KW"/>
</dbReference>
<dbReference type="Gene3D" id="3.90.180.10">
    <property type="entry name" value="Medium-chain alcohol dehydrogenases, catalytic domain"/>
    <property type="match status" value="1"/>
</dbReference>
<dbReference type="EMBL" id="DWYS01000153">
    <property type="protein sequence ID" value="HJB08744.1"/>
    <property type="molecule type" value="Genomic_DNA"/>
</dbReference>
<keyword evidence="2" id="KW-0862">Zinc</keyword>
<dbReference type="Gene3D" id="3.40.50.720">
    <property type="entry name" value="NAD(P)-binding Rossmann-like Domain"/>
    <property type="match status" value="1"/>
</dbReference>
<dbReference type="InterPro" id="IPR050129">
    <property type="entry name" value="Zn_alcohol_dh"/>
</dbReference>
<reference evidence="5" key="2">
    <citation type="submission" date="2021-04" db="EMBL/GenBank/DDBJ databases">
        <authorList>
            <person name="Gilroy R."/>
        </authorList>
    </citation>
    <scope>NUCLEOTIDE SEQUENCE</scope>
    <source>
        <strain evidence="5">CHK188-4685</strain>
    </source>
</reference>
<evidence type="ECO:0000256" key="1">
    <source>
        <dbReference type="ARBA" id="ARBA00022723"/>
    </source>
</evidence>
<proteinExistence type="predicted"/>
<dbReference type="Pfam" id="PF00107">
    <property type="entry name" value="ADH_zinc_N"/>
    <property type="match status" value="1"/>
</dbReference>
<dbReference type="InterPro" id="IPR011032">
    <property type="entry name" value="GroES-like_sf"/>
</dbReference>
<evidence type="ECO:0000256" key="3">
    <source>
        <dbReference type="ARBA" id="ARBA00023002"/>
    </source>
</evidence>
<dbReference type="CDD" id="cd08261">
    <property type="entry name" value="Zn_ADH7"/>
    <property type="match status" value="1"/>
</dbReference>
<keyword evidence="3" id="KW-0560">Oxidoreductase</keyword>
<accession>A0A9D2LA07</accession>
<evidence type="ECO:0000313" key="5">
    <source>
        <dbReference type="EMBL" id="HJB08744.1"/>
    </source>
</evidence>
<evidence type="ECO:0000313" key="6">
    <source>
        <dbReference type="Proteomes" id="UP000886804"/>
    </source>
</evidence>
<dbReference type="Pfam" id="PF08240">
    <property type="entry name" value="ADH_N"/>
    <property type="match status" value="1"/>
</dbReference>
<comment type="caution">
    <text evidence="5">The sequence shown here is derived from an EMBL/GenBank/DDBJ whole genome shotgun (WGS) entry which is preliminary data.</text>
</comment>
<dbReference type="PANTHER" id="PTHR43401">
    <property type="entry name" value="L-THREONINE 3-DEHYDROGENASE"/>
    <property type="match status" value="1"/>
</dbReference>
<evidence type="ECO:0000259" key="4">
    <source>
        <dbReference type="SMART" id="SM00829"/>
    </source>
</evidence>
<name>A0A9D2LA07_9FIRM</name>
<dbReference type="InterPro" id="IPR013149">
    <property type="entry name" value="ADH-like_C"/>
</dbReference>
<dbReference type="PANTHER" id="PTHR43401:SF2">
    <property type="entry name" value="L-THREONINE 3-DEHYDROGENASE"/>
    <property type="match status" value="1"/>
</dbReference>